<dbReference type="PANTHER" id="PTHR43777">
    <property type="entry name" value="MOLYBDENUM COFACTOR CYTIDYLYLTRANSFERASE"/>
    <property type="match status" value="1"/>
</dbReference>
<feature type="region of interest" description="Disordered" evidence="1">
    <location>
        <begin position="173"/>
        <end position="198"/>
    </location>
</feature>
<dbReference type="EC" id="1.1.1.328" evidence="3"/>
<dbReference type="InterPro" id="IPR029044">
    <property type="entry name" value="Nucleotide-diphossugar_trans"/>
</dbReference>
<gene>
    <name evidence="3" type="ORF">JOE42_000976</name>
</gene>
<dbReference type="Proteomes" id="UP000703038">
    <property type="component" value="Unassembled WGS sequence"/>
</dbReference>
<evidence type="ECO:0000259" key="2">
    <source>
        <dbReference type="Pfam" id="PF12804"/>
    </source>
</evidence>
<comment type="caution">
    <text evidence="3">The sequence shown here is derived from an EMBL/GenBank/DDBJ whole genome shotgun (WGS) entry which is preliminary data.</text>
</comment>
<evidence type="ECO:0000256" key="1">
    <source>
        <dbReference type="SAM" id="MobiDB-lite"/>
    </source>
</evidence>
<proteinExistence type="predicted"/>
<dbReference type="RefSeq" id="WP_204867027.1">
    <property type="nucleotide sequence ID" value="NZ_JAFBBK010000001.1"/>
</dbReference>
<dbReference type="CDD" id="cd04182">
    <property type="entry name" value="GT_2_like_f"/>
    <property type="match status" value="1"/>
</dbReference>
<dbReference type="Gene3D" id="3.90.550.10">
    <property type="entry name" value="Spore Coat Polysaccharide Biosynthesis Protein SpsA, Chain A"/>
    <property type="match status" value="1"/>
</dbReference>
<keyword evidence="4" id="KW-1185">Reference proteome</keyword>
<evidence type="ECO:0000313" key="4">
    <source>
        <dbReference type="Proteomes" id="UP000703038"/>
    </source>
</evidence>
<dbReference type="PANTHER" id="PTHR43777:SF1">
    <property type="entry name" value="MOLYBDENUM COFACTOR CYTIDYLYLTRANSFERASE"/>
    <property type="match status" value="1"/>
</dbReference>
<dbReference type="EMBL" id="JAFBBK010000001">
    <property type="protein sequence ID" value="MBM7414243.1"/>
    <property type="molecule type" value="Genomic_DNA"/>
</dbReference>
<dbReference type="GO" id="GO:0016491">
    <property type="term" value="F:oxidoreductase activity"/>
    <property type="evidence" value="ECO:0007669"/>
    <property type="project" value="UniProtKB-KW"/>
</dbReference>
<accession>A0ABS2KQV3</accession>
<evidence type="ECO:0000313" key="3">
    <source>
        <dbReference type="EMBL" id="MBM7414243.1"/>
    </source>
</evidence>
<protein>
    <submittedName>
        <fullName evidence="3">Nicotine blue oxidoreductase</fullName>
        <ecNumber evidence="3">1.1.1.328</ecNumber>
    </submittedName>
</protein>
<feature type="domain" description="MobA-like NTP transferase" evidence="2">
    <location>
        <begin position="5"/>
        <end position="157"/>
    </location>
</feature>
<reference evidence="3 4" key="1">
    <citation type="submission" date="2021-01" db="EMBL/GenBank/DDBJ databases">
        <title>Genomics of switchgrass bacterial isolates.</title>
        <authorList>
            <person name="Shade A."/>
        </authorList>
    </citation>
    <scope>NUCLEOTIDE SEQUENCE [LARGE SCALE GENOMIC DNA]</scope>
    <source>
        <strain evidence="3 4">PvP111</strain>
    </source>
</reference>
<organism evidence="3 4">
    <name type="scientific">Rhodococcoides corynebacterioides</name>
    <dbReference type="NCBI Taxonomy" id="53972"/>
    <lineage>
        <taxon>Bacteria</taxon>
        <taxon>Bacillati</taxon>
        <taxon>Actinomycetota</taxon>
        <taxon>Actinomycetes</taxon>
        <taxon>Mycobacteriales</taxon>
        <taxon>Nocardiaceae</taxon>
        <taxon>Rhodococcoides</taxon>
    </lineage>
</organism>
<dbReference type="SUPFAM" id="SSF53448">
    <property type="entry name" value="Nucleotide-diphospho-sugar transferases"/>
    <property type="match status" value="1"/>
</dbReference>
<dbReference type="Pfam" id="PF12804">
    <property type="entry name" value="NTP_transf_3"/>
    <property type="match status" value="1"/>
</dbReference>
<keyword evidence="3" id="KW-0560">Oxidoreductase</keyword>
<name>A0ABS2KQV3_9NOCA</name>
<dbReference type="InterPro" id="IPR025877">
    <property type="entry name" value="MobA-like_NTP_Trfase"/>
</dbReference>
<sequence length="198" mass="20591">MTTIGVVLAAGAGTRYGAPKILAHDGLWLDLAVRALRDGGCDEVLVVVGAAVPEMPPGAHAVVNDEWRTGMGSSVRAGLQACETTDADLAVLHLVDTPDIGGDVVGRVVEASLSTGLARATFDGRPGHPVVLARHWWPQAAGAADGDRGARAFLADNPDVVLVDCSDLATGRDHDHRSDGYEMPAVGTRTHADEFDRG</sequence>